<evidence type="ECO:0000256" key="1">
    <source>
        <dbReference type="ARBA" id="ARBA00004651"/>
    </source>
</evidence>
<dbReference type="InterPro" id="IPR011701">
    <property type="entry name" value="MFS"/>
</dbReference>
<feature type="transmembrane region" description="Helical" evidence="7">
    <location>
        <begin position="341"/>
        <end position="359"/>
    </location>
</feature>
<dbReference type="AlphaFoldDB" id="A0A8J3ACQ3"/>
<dbReference type="Gene3D" id="1.20.1250.20">
    <property type="entry name" value="MFS general substrate transporter like domains"/>
    <property type="match status" value="1"/>
</dbReference>
<accession>A0A8J3ACQ3</accession>
<feature type="transmembrane region" description="Helical" evidence="7">
    <location>
        <begin position="103"/>
        <end position="124"/>
    </location>
</feature>
<comment type="caution">
    <text evidence="9">The sequence shown here is derived from an EMBL/GenBank/DDBJ whole genome shotgun (WGS) entry which is preliminary data.</text>
</comment>
<evidence type="ECO:0000256" key="7">
    <source>
        <dbReference type="SAM" id="Phobius"/>
    </source>
</evidence>
<feature type="transmembrane region" description="Helical" evidence="7">
    <location>
        <begin position="272"/>
        <end position="298"/>
    </location>
</feature>
<feature type="transmembrane region" description="Helical" evidence="7">
    <location>
        <begin position="62"/>
        <end position="82"/>
    </location>
</feature>
<keyword evidence="4 7" id="KW-1133">Transmembrane helix</keyword>
<evidence type="ECO:0000313" key="10">
    <source>
        <dbReference type="Proteomes" id="UP000650511"/>
    </source>
</evidence>
<evidence type="ECO:0000256" key="2">
    <source>
        <dbReference type="ARBA" id="ARBA00022475"/>
    </source>
</evidence>
<evidence type="ECO:0000256" key="3">
    <source>
        <dbReference type="ARBA" id="ARBA00022692"/>
    </source>
</evidence>
<feature type="region of interest" description="Disordered" evidence="6">
    <location>
        <begin position="1"/>
        <end position="21"/>
    </location>
</feature>
<dbReference type="PANTHER" id="PTHR23513:SF6">
    <property type="entry name" value="MAJOR FACILITATOR SUPERFAMILY ASSOCIATED DOMAIN-CONTAINING PROTEIN"/>
    <property type="match status" value="1"/>
</dbReference>
<feature type="transmembrane region" description="Helical" evidence="7">
    <location>
        <begin position="365"/>
        <end position="385"/>
    </location>
</feature>
<keyword evidence="3 7" id="KW-0812">Transmembrane</keyword>
<proteinExistence type="predicted"/>
<feature type="transmembrane region" description="Helical" evidence="7">
    <location>
        <begin position="432"/>
        <end position="458"/>
    </location>
</feature>
<organism evidence="9 10">
    <name type="scientific">Egicoccus halophilus</name>
    <dbReference type="NCBI Taxonomy" id="1670830"/>
    <lineage>
        <taxon>Bacteria</taxon>
        <taxon>Bacillati</taxon>
        <taxon>Actinomycetota</taxon>
        <taxon>Nitriliruptoria</taxon>
        <taxon>Egicoccales</taxon>
        <taxon>Egicoccaceae</taxon>
        <taxon>Egicoccus</taxon>
    </lineage>
</organism>
<evidence type="ECO:0000256" key="6">
    <source>
        <dbReference type="SAM" id="MobiDB-lite"/>
    </source>
</evidence>
<dbReference type="InterPro" id="IPR036259">
    <property type="entry name" value="MFS_trans_sf"/>
</dbReference>
<reference evidence="9" key="2">
    <citation type="submission" date="2020-09" db="EMBL/GenBank/DDBJ databases">
        <authorList>
            <person name="Sun Q."/>
            <person name="Zhou Y."/>
        </authorList>
    </citation>
    <scope>NUCLEOTIDE SEQUENCE</scope>
    <source>
        <strain evidence="9">CGMCC 1.14988</strain>
    </source>
</reference>
<evidence type="ECO:0000313" key="9">
    <source>
        <dbReference type="EMBL" id="GGI04523.1"/>
    </source>
</evidence>
<keyword evidence="10" id="KW-1185">Reference proteome</keyword>
<dbReference type="PANTHER" id="PTHR23513">
    <property type="entry name" value="INTEGRAL MEMBRANE EFFLUX PROTEIN-RELATED"/>
    <property type="match status" value="1"/>
</dbReference>
<gene>
    <name evidence="9" type="ORF">GCM10011354_09520</name>
</gene>
<feature type="compositionally biased region" description="Polar residues" evidence="6">
    <location>
        <begin position="7"/>
        <end position="20"/>
    </location>
</feature>
<evidence type="ECO:0000259" key="8">
    <source>
        <dbReference type="PROSITE" id="PS50850"/>
    </source>
</evidence>
<feature type="domain" description="Major facilitator superfamily (MFS) profile" evidence="8">
    <location>
        <begin position="273"/>
        <end position="467"/>
    </location>
</feature>
<dbReference type="CDD" id="cd06173">
    <property type="entry name" value="MFS_MefA_like"/>
    <property type="match status" value="1"/>
</dbReference>
<feature type="transmembrane region" description="Helical" evidence="7">
    <location>
        <begin position="310"/>
        <end position="329"/>
    </location>
</feature>
<keyword evidence="2" id="KW-1003">Cell membrane</keyword>
<feature type="transmembrane region" description="Helical" evidence="7">
    <location>
        <begin position="406"/>
        <end position="426"/>
    </location>
</feature>
<dbReference type="GO" id="GO:0005886">
    <property type="term" value="C:plasma membrane"/>
    <property type="evidence" value="ECO:0007669"/>
    <property type="project" value="UniProtKB-SubCell"/>
</dbReference>
<sequence length="467" mass="48666">MSDVDQRGTSSDQRRTSSSGARDRLGANYRRLWVASTTSNLGDGMDSAALPLLAEALTRDPMLFAGVAIAGRLPWLLFSLYAGVIADRVDRRRLMYGCNAARFALMAAFGAAVVFDVATIWLLYAVSIGLGTFEVLFDNAASALMPAVVRSDQLEKANGRLFAGEIVTNQFVGPALGAWLFGIAAALPILLDAGTFAISAALIFAMTGTYSRDHRRSRKLSAAAEALEPDAGDLAPTEPSAAVPAATPTVPGRRGAVAEIGEGLAWLRRHRLLWTFALLTAAMNGATMMGYAILGLFAVGEESVLQLGQASFGLLFVAGATGSLLGSFGAERIAGVLGRGVALRISLVAIGVVPLAIGLTGDVAVYLVAQALYGFAAVMWNVITISLRQRLVPDELLGRVNSVFRFLGWGAMPVGALVGGATAAAFGLRAPWLTAAGVMTVAVLLALPVLTPAAVAAADDEARSDER</sequence>
<dbReference type="EMBL" id="BMHA01000003">
    <property type="protein sequence ID" value="GGI04523.1"/>
    <property type="molecule type" value="Genomic_DNA"/>
</dbReference>
<dbReference type="PROSITE" id="PS50850">
    <property type="entry name" value="MFS"/>
    <property type="match status" value="1"/>
</dbReference>
<dbReference type="SUPFAM" id="SSF103473">
    <property type="entry name" value="MFS general substrate transporter"/>
    <property type="match status" value="1"/>
</dbReference>
<keyword evidence="5 7" id="KW-0472">Membrane</keyword>
<feature type="transmembrane region" description="Helical" evidence="7">
    <location>
        <begin position="179"/>
        <end position="210"/>
    </location>
</feature>
<dbReference type="Pfam" id="PF07690">
    <property type="entry name" value="MFS_1"/>
    <property type="match status" value="1"/>
</dbReference>
<evidence type="ECO:0000256" key="5">
    <source>
        <dbReference type="ARBA" id="ARBA00023136"/>
    </source>
</evidence>
<dbReference type="Proteomes" id="UP000650511">
    <property type="component" value="Unassembled WGS sequence"/>
</dbReference>
<dbReference type="GO" id="GO:0022857">
    <property type="term" value="F:transmembrane transporter activity"/>
    <property type="evidence" value="ECO:0007669"/>
    <property type="project" value="InterPro"/>
</dbReference>
<comment type="subcellular location">
    <subcellularLocation>
        <location evidence="1">Cell membrane</location>
        <topology evidence="1">Multi-pass membrane protein</topology>
    </subcellularLocation>
</comment>
<feature type="region of interest" description="Disordered" evidence="6">
    <location>
        <begin position="231"/>
        <end position="250"/>
    </location>
</feature>
<evidence type="ECO:0000256" key="4">
    <source>
        <dbReference type="ARBA" id="ARBA00022989"/>
    </source>
</evidence>
<feature type="compositionally biased region" description="Low complexity" evidence="6">
    <location>
        <begin position="235"/>
        <end position="250"/>
    </location>
</feature>
<reference evidence="9" key="1">
    <citation type="journal article" date="2014" name="Int. J. Syst. Evol. Microbiol.">
        <title>Complete genome sequence of Corynebacterium casei LMG S-19264T (=DSM 44701T), isolated from a smear-ripened cheese.</title>
        <authorList>
            <consortium name="US DOE Joint Genome Institute (JGI-PGF)"/>
            <person name="Walter F."/>
            <person name="Albersmeier A."/>
            <person name="Kalinowski J."/>
            <person name="Ruckert C."/>
        </authorList>
    </citation>
    <scope>NUCLEOTIDE SEQUENCE</scope>
    <source>
        <strain evidence="9">CGMCC 1.14988</strain>
    </source>
</reference>
<dbReference type="InterPro" id="IPR020846">
    <property type="entry name" value="MFS_dom"/>
</dbReference>
<name>A0A8J3ACQ3_9ACTN</name>
<dbReference type="OrthoDB" id="145388at2"/>
<protein>
    <submittedName>
        <fullName evidence="9">MFS transporter</fullName>
    </submittedName>
</protein>